<sequence>MGLSETEAIQKVLACSNLKVYCDYYSITVDDIKHQPQLAFYILKHRNSLEQLIAGYSEMDSINQDICTEFQRCEQECQSMIRELVKDWGSNEFKN</sequence>
<dbReference type="Gene3D" id="1.10.1220.10">
    <property type="entry name" value="Met repressor-like"/>
    <property type="match status" value="1"/>
</dbReference>
<name>A0A0R1ZEM7_9LACO</name>
<keyword evidence="2" id="KW-1185">Reference proteome</keyword>
<dbReference type="AlphaFoldDB" id="A0A0R1ZEM7"/>
<dbReference type="GO" id="GO:0006355">
    <property type="term" value="P:regulation of DNA-templated transcription"/>
    <property type="evidence" value="ECO:0007669"/>
    <property type="project" value="InterPro"/>
</dbReference>
<evidence type="ECO:0000313" key="1">
    <source>
        <dbReference type="EMBL" id="KRM51604.1"/>
    </source>
</evidence>
<dbReference type="InterPro" id="IPR013321">
    <property type="entry name" value="Arc_rbn_hlx_hlx"/>
</dbReference>
<accession>A0A0R1ZEM7</accession>
<dbReference type="Proteomes" id="UP000051291">
    <property type="component" value="Unassembled WGS sequence"/>
</dbReference>
<evidence type="ECO:0000313" key="2">
    <source>
        <dbReference type="Proteomes" id="UP000051291"/>
    </source>
</evidence>
<proteinExistence type="predicted"/>
<organism evidence="1 2">
    <name type="scientific">Ligilactobacillus araffinosus DSM 20653</name>
    <dbReference type="NCBI Taxonomy" id="1423820"/>
    <lineage>
        <taxon>Bacteria</taxon>
        <taxon>Bacillati</taxon>
        <taxon>Bacillota</taxon>
        <taxon>Bacilli</taxon>
        <taxon>Lactobacillales</taxon>
        <taxon>Lactobacillaceae</taxon>
        <taxon>Ligilactobacillus</taxon>
    </lineage>
</organism>
<comment type="caution">
    <text evidence="1">The sequence shown here is derived from an EMBL/GenBank/DDBJ whole genome shotgun (WGS) entry which is preliminary data.</text>
</comment>
<dbReference type="EMBL" id="AYYZ01000030">
    <property type="protein sequence ID" value="KRM51604.1"/>
    <property type="molecule type" value="Genomic_DNA"/>
</dbReference>
<dbReference type="RefSeq" id="WP_057907230.1">
    <property type="nucleotide sequence ID" value="NZ_AYYZ01000030.1"/>
</dbReference>
<dbReference type="STRING" id="1423820.FC64_GL001415"/>
<gene>
    <name evidence="1" type="ORF">FC64_GL001415</name>
</gene>
<dbReference type="PATRIC" id="fig|1423820.4.peg.1441"/>
<protein>
    <submittedName>
        <fullName evidence="1">Uncharacterized protein</fullName>
    </submittedName>
</protein>
<reference evidence="1 2" key="1">
    <citation type="journal article" date="2015" name="Genome Announc.">
        <title>Expanding the biotechnology potential of lactobacilli through comparative genomics of 213 strains and associated genera.</title>
        <authorList>
            <person name="Sun Z."/>
            <person name="Harris H.M."/>
            <person name="McCann A."/>
            <person name="Guo C."/>
            <person name="Argimon S."/>
            <person name="Zhang W."/>
            <person name="Yang X."/>
            <person name="Jeffery I.B."/>
            <person name="Cooney J.C."/>
            <person name="Kagawa T.F."/>
            <person name="Liu W."/>
            <person name="Song Y."/>
            <person name="Salvetti E."/>
            <person name="Wrobel A."/>
            <person name="Rasinkangas P."/>
            <person name="Parkhill J."/>
            <person name="Rea M.C."/>
            <person name="O'Sullivan O."/>
            <person name="Ritari J."/>
            <person name="Douillard F.P."/>
            <person name="Paul Ross R."/>
            <person name="Yang R."/>
            <person name="Briner A.E."/>
            <person name="Felis G.E."/>
            <person name="de Vos W.M."/>
            <person name="Barrangou R."/>
            <person name="Klaenhammer T.R."/>
            <person name="Caufield P.W."/>
            <person name="Cui Y."/>
            <person name="Zhang H."/>
            <person name="O'Toole P.W."/>
        </authorList>
    </citation>
    <scope>NUCLEOTIDE SEQUENCE [LARGE SCALE GENOMIC DNA]</scope>
    <source>
        <strain evidence="1 2">DSM 20653</strain>
    </source>
</reference>